<keyword evidence="3" id="KW-1185">Reference proteome</keyword>
<dbReference type="Proteomes" id="UP001163046">
    <property type="component" value="Unassembled WGS sequence"/>
</dbReference>
<comment type="caution">
    <text evidence="2">The sequence shown here is derived from an EMBL/GenBank/DDBJ whole genome shotgun (WGS) entry which is preliminary data.</text>
</comment>
<name>A0A9W9YLJ8_9CNID</name>
<feature type="compositionally biased region" description="Polar residues" evidence="1">
    <location>
        <begin position="1"/>
        <end position="30"/>
    </location>
</feature>
<feature type="region of interest" description="Disordered" evidence="1">
    <location>
        <begin position="45"/>
        <end position="69"/>
    </location>
</feature>
<proteinExistence type="predicted"/>
<evidence type="ECO:0000313" key="3">
    <source>
        <dbReference type="Proteomes" id="UP001163046"/>
    </source>
</evidence>
<sequence>MQVGIITSTTVLLNPTDAQNSSEMDPQGQGQKIKERVERIMELVRSTTQNAESVPIVQPETPEEPSNQV</sequence>
<protein>
    <submittedName>
        <fullName evidence="2">Uncharacterized protein</fullName>
    </submittedName>
</protein>
<dbReference type="AlphaFoldDB" id="A0A9W9YLJ8"/>
<evidence type="ECO:0000256" key="1">
    <source>
        <dbReference type="SAM" id="MobiDB-lite"/>
    </source>
</evidence>
<dbReference type="EMBL" id="MU827321">
    <property type="protein sequence ID" value="KAJ7357461.1"/>
    <property type="molecule type" value="Genomic_DNA"/>
</dbReference>
<evidence type="ECO:0000313" key="2">
    <source>
        <dbReference type="EMBL" id="KAJ7357461.1"/>
    </source>
</evidence>
<gene>
    <name evidence="2" type="ORF">OS493_024977</name>
</gene>
<feature type="region of interest" description="Disordered" evidence="1">
    <location>
        <begin position="1"/>
        <end position="33"/>
    </location>
</feature>
<reference evidence="2" key="1">
    <citation type="submission" date="2023-01" db="EMBL/GenBank/DDBJ databases">
        <title>Genome assembly of the deep-sea coral Lophelia pertusa.</title>
        <authorList>
            <person name="Herrera S."/>
            <person name="Cordes E."/>
        </authorList>
    </citation>
    <scope>NUCLEOTIDE SEQUENCE</scope>
    <source>
        <strain evidence="2">USNM1676648</strain>
        <tissue evidence="2">Polyp</tissue>
    </source>
</reference>
<organism evidence="2 3">
    <name type="scientific">Desmophyllum pertusum</name>
    <dbReference type="NCBI Taxonomy" id="174260"/>
    <lineage>
        <taxon>Eukaryota</taxon>
        <taxon>Metazoa</taxon>
        <taxon>Cnidaria</taxon>
        <taxon>Anthozoa</taxon>
        <taxon>Hexacorallia</taxon>
        <taxon>Scleractinia</taxon>
        <taxon>Caryophylliina</taxon>
        <taxon>Caryophylliidae</taxon>
        <taxon>Desmophyllum</taxon>
    </lineage>
</organism>
<accession>A0A9W9YLJ8</accession>